<comment type="caution">
    <text evidence="2">The sequence shown here is derived from an EMBL/GenBank/DDBJ whole genome shotgun (WGS) entry which is preliminary data.</text>
</comment>
<protein>
    <recommendedName>
        <fullName evidence="1">DUF7866 domain-containing protein</fullName>
    </recommendedName>
</protein>
<sequence length="181" mass="19850">MPRLTITHPTQNPLFLCLHTLPQDGFLLLIPMATHPPPPALLFPPRLPLRPRLASSLLPTGTVSFPSSLYFSLVSVVGRQRQQFLALCELQAESGGGNATAVWTPRMRKTFLDGGSGMEWWRGRRLVGRFQVCAVCTCCGGPHGMCIPAPCCYAINCNIPNRPFGVCSFTPRTCNCLNCHL</sequence>
<evidence type="ECO:0000313" key="3">
    <source>
        <dbReference type="Proteomes" id="UP000636709"/>
    </source>
</evidence>
<accession>A0A835AM54</accession>
<keyword evidence="3" id="KW-1185">Reference proteome</keyword>
<dbReference type="Pfam" id="PF25268">
    <property type="entry name" value="DUF7866"/>
    <property type="match status" value="1"/>
</dbReference>
<proteinExistence type="predicted"/>
<organism evidence="2 3">
    <name type="scientific">Digitaria exilis</name>
    <dbReference type="NCBI Taxonomy" id="1010633"/>
    <lineage>
        <taxon>Eukaryota</taxon>
        <taxon>Viridiplantae</taxon>
        <taxon>Streptophyta</taxon>
        <taxon>Embryophyta</taxon>
        <taxon>Tracheophyta</taxon>
        <taxon>Spermatophyta</taxon>
        <taxon>Magnoliopsida</taxon>
        <taxon>Liliopsida</taxon>
        <taxon>Poales</taxon>
        <taxon>Poaceae</taxon>
        <taxon>PACMAD clade</taxon>
        <taxon>Panicoideae</taxon>
        <taxon>Panicodae</taxon>
        <taxon>Paniceae</taxon>
        <taxon>Anthephorinae</taxon>
        <taxon>Digitaria</taxon>
    </lineage>
</organism>
<dbReference type="AlphaFoldDB" id="A0A835AM54"/>
<feature type="domain" description="DUF7866" evidence="1">
    <location>
        <begin position="129"/>
        <end position="180"/>
    </location>
</feature>
<dbReference type="InterPro" id="IPR057188">
    <property type="entry name" value="DUF7866"/>
</dbReference>
<dbReference type="PANTHER" id="PTHR33786:SF13">
    <property type="entry name" value="EXPRESSED PROTEIN"/>
    <property type="match status" value="1"/>
</dbReference>
<evidence type="ECO:0000259" key="1">
    <source>
        <dbReference type="Pfam" id="PF25268"/>
    </source>
</evidence>
<dbReference type="Proteomes" id="UP000636709">
    <property type="component" value="Unassembled WGS sequence"/>
</dbReference>
<name>A0A835AM54_9POAL</name>
<reference evidence="2" key="1">
    <citation type="submission" date="2020-07" db="EMBL/GenBank/DDBJ databases">
        <title>Genome sequence and genetic diversity analysis of an under-domesticated orphan crop, white fonio (Digitaria exilis).</title>
        <authorList>
            <person name="Bennetzen J.L."/>
            <person name="Chen S."/>
            <person name="Ma X."/>
            <person name="Wang X."/>
            <person name="Yssel A.E.J."/>
            <person name="Chaluvadi S.R."/>
            <person name="Johnson M."/>
            <person name="Gangashetty P."/>
            <person name="Hamidou F."/>
            <person name="Sanogo M.D."/>
            <person name="Zwaenepoel A."/>
            <person name="Wallace J."/>
            <person name="Van De Peer Y."/>
            <person name="Van Deynze A."/>
        </authorList>
    </citation>
    <scope>NUCLEOTIDE SEQUENCE</scope>
    <source>
        <tissue evidence="2">Leaves</tissue>
    </source>
</reference>
<dbReference type="EMBL" id="JACEFO010002267">
    <property type="protein sequence ID" value="KAF8670101.1"/>
    <property type="molecule type" value="Genomic_DNA"/>
</dbReference>
<dbReference type="OrthoDB" id="1871192at2759"/>
<gene>
    <name evidence="2" type="ORF">HU200_050917</name>
</gene>
<evidence type="ECO:0000313" key="2">
    <source>
        <dbReference type="EMBL" id="KAF8670101.1"/>
    </source>
</evidence>
<dbReference type="PANTHER" id="PTHR33786">
    <property type="entry name" value="UBIQUITIN CARBOXYL-TERMINAL HYDROLASE"/>
    <property type="match status" value="1"/>
</dbReference>